<evidence type="ECO:0000313" key="2">
    <source>
        <dbReference type="Proteomes" id="UP000765509"/>
    </source>
</evidence>
<dbReference type="OrthoDB" id="1932595at2759"/>
<dbReference type="Proteomes" id="UP000765509">
    <property type="component" value="Unassembled WGS sequence"/>
</dbReference>
<sequence>MTSGMDWYGDTSLGLEISITPHSCPFLVHWPSKFLWTGLMHMESQPGWPSLDLSFFLVSISPQVKACSQRMSISQESSLVRRSQLPSIKLPINTLIKELKELWQGYHF</sequence>
<accession>A0A9Q3GSC4</accession>
<evidence type="ECO:0000313" key="1">
    <source>
        <dbReference type="EMBL" id="MBW0478343.1"/>
    </source>
</evidence>
<comment type="caution">
    <text evidence="1">The sequence shown here is derived from an EMBL/GenBank/DDBJ whole genome shotgun (WGS) entry which is preliminary data.</text>
</comment>
<dbReference type="AlphaFoldDB" id="A0A9Q3GSC4"/>
<organism evidence="1 2">
    <name type="scientific">Austropuccinia psidii MF-1</name>
    <dbReference type="NCBI Taxonomy" id="1389203"/>
    <lineage>
        <taxon>Eukaryota</taxon>
        <taxon>Fungi</taxon>
        <taxon>Dikarya</taxon>
        <taxon>Basidiomycota</taxon>
        <taxon>Pucciniomycotina</taxon>
        <taxon>Pucciniomycetes</taxon>
        <taxon>Pucciniales</taxon>
        <taxon>Sphaerophragmiaceae</taxon>
        <taxon>Austropuccinia</taxon>
    </lineage>
</organism>
<proteinExistence type="predicted"/>
<gene>
    <name evidence="1" type="ORF">O181_018058</name>
</gene>
<protein>
    <submittedName>
        <fullName evidence="1">Uncharacterized protein</fullName>
    </submittedName>
</protein>
<name>A0A9Q3GSC4_9BASI</name>
<keyword evidence="2" id="KW-1185">Reference proteome</keyword>
<reference evidence="1" key="1">
    <citation type="submission" date="2021-03" db="EMBL/GenBank/DDBJ databases">
        <title>Draft genome sequence of rust myrtle Austropuccinia psidii MF-1, a brazilian biotype.</title>
        <authorList>
            <person name="Quecine M.C."/>
            <person name="Pachon D.M.R."/>
            <person name="Bonatelli M.L."/>
            <person name="Correr F.H."/>
            <person name="Franceschini L.M."/>
            <person name="Leite T.F."/>
            <person name="Margarido G.R.A."/>
            <person name="Almeida C.A."/>
            <person name="Ferrarezi J.A."/>
            <person name="Labate C.A."/>
        </authorList>
    </citation>
    <scope>NUCLEOTIDE SEQUENCE</scope>
    <source>
        <strain evidence="1">MF-1</strain>
    </source>
</reference>
<dbReference type="EMBL" id="AVOT02005151">
    <property type="protein sequence ID" value="MBW0478343.1"/>
    <property type="molecule type" value="Genomic_DNA"/>
</dbReference>